<sequence>MKAAFILFIFFICFFGTINAIKCVISTTNDPISTEQDCGDGVNFCYTMIEKADALNFDITVRSCAASTSNFKHLGLKHCNDYGTGIQEINVGRITGSYYCCNTDLCNSKDFSIEKASLENSYNSATRLDTFSITITSFCLYSIFKFIYLNR</sequence>
<reference evidence="2" key="1">
    <citation type="submission" date="2022-11" db="UniProtKB">
        <authorList>
            <consortium name="WormBaseParasite"/>
        </authorList>
    </citation>
    <scope>IDENTIFICATION</scope>
</reference>
<accession>A0AC35EXI3</accession>
<dbReference type="Proteomes" id="UP000887580">
    <property type="component" value="Unplaced"/>
</dbReference>
<organism evidence="1 2">
    <name type="scientific">Panagrolaimus sp. PS1159</name>
    <dbReference type="NCBI Taxonomy" id="55785"/>
    <lineage>
        <taxon>Eukaryota</taxon>
        <taxon>Metazoa</taxon>
        <taxon>Ecdysozoa</taxon>
        <taxon>Nematoda</taxon>
        <taxon>Chromadorea</taxon>
        <taxon>Rhabditida</taxon>
        <taxon>Tylenchina</taxon>
        <taxon>Panagrolaimomorpha</taxon>
        <taxon>Panagrolaimoidea</taxon>
        <taxon>Panagrolaimidae</taxon>
        <taxon>Panagrolaimus</taxon>
    </lineage>
</organism>
<dbReference type="WBParaSite" id="PS1159_v2.g11639.t1">
    <property type="protein sequence ID" value="PS1159_v2.g11639.t1"/>
    <property type="gene ID" value="PS1159_v2.g11639"/>
</dbReference>
<protein>
    <submittedName>
        <fullName evidence="2">UPAR/Ly6 domain-containing protein</fullName>
    </submittedName>
</protein>
<name>A0AC35EXI3_9BILA</name>
<evidence type="ECO:0000313" key="1">
    <source>
        <dbReference type="Proteomes" id="UP000887580"/>
    </source>
</evidence>
<proteinExistence type="predicted"/>
<evidence type="ECO:0000313" key="2">
    <source>
        <dbReference type="WBParaSite" id="PS1159_v2.g11639.t1"/>
    </source>
</evidence>